<proteinExistence type="predicted"/>
<evidence type="ECO:0000313" key="4">
    <source>
        <dbReference type="Proteomes" id="UP000664109"/>
    </source>
</evidence>
<evidence type="ECO:0000313" key="3">
    <source>
        <dbReference type="EMBL" id="MBM9624455.1"/>
    </source>
</evidence>
<organism evidence="3 4">
    <name type="scientific">Streptomyces zhihengii</name>
    <dbReference type="NCBI Taxonomy" id="1818004"/>
    <lineage>
        <taxon>Bacteria</taxon>
        <taxon>Bacillati</taxon>
        <taxon>Actinomycetota</taxon>
        <taxon>Actinomycetes</taxon>
        <taxon>Kitasatosporales</taxon>
        <taxon>Streptomycetaceae</taxon>
        <taxon>Streptomyces</taxon>
    </lineage>
</organism>
<reference evidence="3 4" key="1">
    <citation type="journal article" date="2016" name="Arch. Microbiol.">
        <title>Streptomyces zhihengii sp. nov., isolated from rhizospheric soil of Psammosilene tunicoides.</title>
        <authorList>
            <person name="Huang M.J."/>
            <person name="Fei J.J."/>
            <person name="Salam N."/>
            <person name="Kim C.J."/>
            <person name="Hozzein W.N."/>
            <person name="Xiao M."/>
            <person name="Huang H.Q."/>
            <person name="Li W.J."/>
        </authorList>
    </citation>
    <scope>NUCLEOTIDE SEQUENCE [LARGE SCALE GENOMIC DNA]</scope>
    <source>
        <strain evidence="3 4">YIM T102</strain>
    </source>
</reference>
<evidence type="ECO:0000256" key="1">
    <source>
        <dbReference type="SAM" id="MobiDB-lite"/>
    </source>
</evidence>
<dbReference type="InterPro" id="IPR001387">
    <property type="entry name" value="Cro/C1-type_HTH"/>
</dbReference>
<name>A0ABS2V3N9_9ACTN</name>
<dbReference type="Proteomes" id="UP000664109">
    <property type="component" value="Unassembled WGS sequence"/>
</dbReference>
<dbReference type="SUPFAM" id="SSF47413">
    <property type="entry name" value="lambda repressor-like DNA-binding domains"/>
    <property type="match status" value="1"/>
</dbReference>
<evidence type="ECO:0000259" key="2">
    <source>
        <dbReference type="PROSITE" id="PS50943"/>
    </source>
</evidence>
<dbReference type="CDD" id="cd00093">
    <property type="entry name" value="HTH_XRE"/>
    <property type="match status" value="2"/>
</dbReference>
<feature type="domain" description="HTH cro/C1-type" evidence="2">
    <location>
        <begin position="20"/>
        <end position="65"/>
    </location>
</feature>
<accession>A0ABS2V3N9</accession>
<dbReference type="SMART" id="SM00530">
    <property type="entry name" value="HTH_XRE"/>
    <property type="match status" value="2"/>
</dbReference>
<gene>
    <name evidence="3" type="ORF">JE024_38545</name>
</gene>
<dbReference type="RefSeq" id="WP_205378647.1">
    <property type="nucleotide sequence ID" value="NZ_JAFEJA010000003.1"/>
</dbReference>
<feature type="region of interest" description="Disordered" evidence="1">
    <location>
        <begin position="1"/>
        <end position="21"/>
    </location>
</feature>
<geneLocation type="plasmid" evidence="3">
    <name>unnamed1</name>
</geneLocation>
<dbReference type="PROSITE" id="PS50943">
    <property type="entry name" value="HTH_CROC1"/>
    <property type="match status" value="1"/>
</dbReference>
<sequence length="445" mass="50122">MALYNARKSHADRDGNPQPLSAARLGELVGTTKAQILAYEHGHRTPDPARIRLLAERLSIRPIDLMKRDNWQTWNVADWRRASGRTAQELCAELGISPKSYRRLEQQGIVPARRPRFLDDVVQALGIWHSILDSAMDNIPAVAVRRQETEAIIERLATTYVRRPGHWKGPSPDDPGVQRLSQLYGRPVQRIRRILTRVLGELRLTAARRERERVIADFDPEPSRQLKAEKAAERWEGLYHAELARIPGLLEGFHRSAQPSDTWQVLVALHEVEPRAGASWVPAPLVARPETLQQLPPSMAVRRTFGDLQALHLTPTGVRHVTSYQEFYAALYPGVRRPRQRTPRRGESNSLSPALFGLSITQERFTVPPQILERLVLRSSGTGPWDLWLSPTIRLTISASSGRPTVTAHDDRYPGDQPWPPPLDPVTMALRQRGTQTEGPTGATI</sequence>
<dbReference type="EMBL" id="JAFEJA010000003">
    <property type="protein sequence ID" value="MBM9624455.1"/>
    <property type="molecule type" value="Genomic_DNA"/>
</dbReference>
<dbReference type="Gene3D" id="1.10.260.40">
    <property type="entry name" value="lambda repressor-like DNA-binding domains"/>
    <property type="match status" value="1"/>
</dbReference>
<dbReference type="InterPro" id="IPR010982">
    <property type="entry name" value="Lambda_DNA-bd_dom_sf"/>
</dbReference>
<protein>
    <submittedName>
        <fullName evidence="3">XRE family transcriptional regulator</fullName>
    </submittedName>
</protein>
<keyword evidence="3" id="KW-0614">Plasmid</keyword>
<comment type="caution">
    <text evidence="3">The sequence shown here is derived from an EMBL/GenBank/DDBJ whole genome shotgun (WGS) entry which is preliminary data.</text>
</comment>
<keyword evidence="4" id="KW-1185">Reference proteome</keyword>